<sequence>MEAETCKYRWIILAGAFVNLALTWGLLYSVGVLYKVWISYFNSPASYVSLAGALPVSIGCITGPLYGFLGGKFGFRKCGIMGGFIMASGWIISSFAESVQTLCFTFGAITGFGAGMVAFSTSAIINDYFVRHRLLAEGFMGAGLCFGNFLFSVLQQQLLNNYQWRGALLITGGVCFNACVVCMCFIPGIKIKTHPFNFWPENDMPKYKLPKHNHKEINDKKTEFQSSPVEEKASCLDKTNKLLRETTRNKNNFASRSLQLFSSPVFWMLLISDFLSWTAIYVPYVHLVKRGKLSNLSEDTSAWLSSTVGVAGFVGRPLTGVIGSYFQIHPLWCYVVIQMSCGFATFFSSFWSNTYGLFIFAAMFGFLSNGYGMIKASVALMLGKDCFVDAFSWMLLEEGIGIILGPVLAGLITLS</sequence>
<dbReference type="Pfam" id="PF07690">
    <property type="entry name" value="MFS_1"/>
    <property type="match status" value="1"/>
</dbReference>
<feature type="transmembrane region" description="Helical" evidence="1">
    <location>
        <begin position="102"/>
        <end position="125"/>
    </location>
</feature>
<feature type="transmembrane region" description="Helical" evidence="1">
    <location>
        <begin position="12"/>
        <end position="34"/>
    </location>
</feature>
<dbReference type="EMBL" id="CAWYQH010000108">
    <property type="protein sequence ID" value="CAK8689486.1"/>
    <property type="molecule type" value="Genomic_DNA"/>
</dbReference>
<gene>
    <name evidence="2" type="ORF">CVLEPA_LOCUS21485</name>
</gene>
<comment type="caution">
    <text evidence="2">The sequence shown here is derived from an EMBL/GenBank/DDBJ whole genome shotgun (WGS) entry which is preliminary data.</text>
</comment>
<dbReference type="PANTHER" id="PTHR11360">
    <property type="entry name" value="MONOCARBOXYLATE TRANSPORTER"/>
    <property type="match status" value="1"/>
</dbReference>
<dbReference type="Gene3D" id="1.20.1250.20">
    <property type="entry name" value="MFS general substrate transporter like domains"/>
    <property type="match status" value="2"/>
</dbReference>
<feature type="transmembrane region" description="Helical" evidence="1">
    <location>
        <begin position="302"/>
        <end position="319"/>
    </location>
</feature>
<evidence type="ECO:0000313" key="2">
    <source>
        <dbReference type="EMBL" id="CAK8689486.1"/>
    </source>
</evidence>
<reference evidence="2 3" key="1">
    <citation type="submission" date="2024-02" db="EMBL/GenBank/DDBJ databases">
        <authorList>
            <person name="Daric V."/>
            <person name="Darras S."/>
        </authorList>
    </citation>
    <scope>NUCLEOTIDE SEQUENCE [LARGE SCALE GENOMIC DNA]</scope>
</reference>
<keyword evidence="1" id="KW-0472">Membrane</keyword>
<accession>A0ABP0GCH3</accession>
<feature type="transmembrane region" description="Helical" evidence="1">
    <location>
        <begin position="394"/>
        <end position="414"/>
    </location>
</feature>
<evidence type="ECO:0000256" key="1">
    <source>
        <dbReference type="SAM" id="Phobius"/>
    </source>
</evidence>
<proteinExistence type="predicted"/>
<dbReference type="PANTHER" id="PTHR11360:SF284">
    <property type="entry name" value="EG:103B4.3 PROTEIN-RELATED"/>
    <property type="match status" value="1"/>
</dbReference>
<keyword evidence="1" id="KW-1133">Transmembrane helix</keyword>
<feature type="transmembrane region" description="Helical" evidence="1">
    <location>
        <begin position="78"/>
        <end position="96"/>
    </location>
</feature>
<dbReference type="Proteomes" id="UP001642483">
    <property type="component" value="Unassembled WGS sequence"/>
</dbReference>
<feature type="transmembrane region" description="Helical" evidence="1">
    <location>
        <begin position="258"/>
        <end position="282"/>
    </location>
</feature>
<organism evidence="2 3">
    <name type="scientific">Clavelina lepadiformis</name>
    <name type="common">Light-bulb sea squirt</name>
    <name type="synonym">Ascidia lepadiformis</name>
    <dbReference type="NCBI Taxonomy" id="159417"/>
    <lineage>
        <taxon>Eukaryota</taxon>
        <taxon>Metazoa</taxon>
        <taxon>Chordata</taxon>
        <taxon>Tunicata</taxon>
        <taxon>Ascidiacea</taxon>
        <taxon>Aplousobranchia</taxon>
        <taxon>Clavelinidae</taxon>
        <taxon>Clavelina</taxon>
    </lineage>
</organism>
<feature type="transmembrane region" description="Helical" evidence="1">
    <location>
        <begin position="46"/>
        <end position="66"/>
    </location>
</feature>
<dbReference type="SUPFAM" id="SSF103473">
    <property type="entry name" value="MFS general substrate transporter"/>
    <property type="match status" value="1"/>
</dbReference>
<dbReference type="InterPro" id="IPR011701">
    <property type="entry name" value="MFS"/>
</dbReference>
<protein>
    <submittedName>
        <fullName evidence="2">Uncharacterized protein</fullName>
    </submittedName>
</protein>
<dbReference type="InterPro" id="IPR036259">
    <property type="entry name" value="MFS_trans_sf"/>
</dbReference>
<keyword evidence="3" id="KW-1185">Reference proteome</keyword>
<feature type="transmembrane region" description="Helical" evidence="1">
    <location>
        <begin position="357"/>
        <end position="382"/>
    </location>
</feature>
<dbReference type="InterPro" id="IPR050327">
    <property type="entry name" value="Proton-linked_MCT"/>
</dbReference>
<name>A0ABP0GCH3_CLALP</name>
<feature type="transmembrane region" description="Helical" evidence="1">
    <location>
        <begin position="166"/>
        <end position="186"/>
    </location>
</feature>
<keyword evidence="1" id="KW-0812">Transmembrane</keyword>
<evidence type="ECO:0000313" key="3">
    <source>
        <dbReference type="Proteomes" id="UP001642483"/>
    </source>
</evidence>
<feature type="transmembrane region" description="Helical" evidence="1">
    <location>
        <begin position="134"/>
        <end position="154"/>
    </location>
</feature>
<feature type="transmembrane region" description="Helical" evidence="1">
    <location>
        <begin position="331"/>
        <end position="351"/>
    </location>
</feature>